<gene>
    <name evidence="3" type="ORF">LVIROSA_LOCUS18425</name>
</gene>
<keyword evidence="4" id="KW-1185">Reference proteome</keyword>
<dbReference type="Gene3D" id="3.40.50.2000">
    <property type="entry name" value="Glycogen Phosphorylase B"/>
    <property type="match status" value="1"/>
</dbReference>
<organism evidence="3 4">
    <name type="scientific">Lactuca virosa</name>
    <dbReference type="NCBI Taxonomy" id="75947"/>
    <lineage>
        <taxon>Eukaryota</taxon>
        <taxon>Viridiplantae</taxon>
        <taxon>Streptophyta</taxon>
        <taxon>Embryophyta</taxon>
        <taxon>Tracheophyta</taxon>
        <taxon>Spermatophyta</taxon>
        <taxon>Magnoliopsida</taxon>
        <taxon>eudicotyledons</taxon>
        <taxon>Gunneridae</taxon>
        <taxon>Pentapetalae</taxon>
        <taxon>asterids</taxon>
        <taxon>campanulids</taxon>
        <taxon>Asterales</taxon>
        <taxon>Asteraceae</taxon>
        <taxon>Cichorioideae</taxon>
        <taxon>Cichorieae</taxon>
        <taxon>Lactucinae</taxon>
        <taxon>Lactuca</taxon>
    </lineage>
</organism>
<dbReference type="GO" id="GO:0008194">
    <property type="term" value="F:UDP-glycosyltransferase activity"/>
    <property type="evidence" value="ECO:0007669"/>
    <property type="project" value="UniProtKB-ARBA"/>
</dbReference>
<dbReference type="Pfam" id="PF26168">
    <property type="entry name" value="Glyco_transf_N"/>
    <property type="match status" value="1"/>
</dbReference>
<dbReference type="SUPFAM" id="SSF53756">
    <property type="entry name" value="UDP-Glycosyltransferase/glycogen phosphorylase"/>
    <property type="match status" value="1"/>
</dbReference>
<dbReference type="PANTHER" id="PTHR48044:SF29">
    <property type="entry name" value="GLYCOSYLTRANSFERASE"/>
    <property type="match status" value="1"/>
</dbReference>
<sequence>MTISRQGKKQKVLMFPWLGHGHISPFLELAKKLNNTNLFDIYLCSTPANVSSIKKPLANDGSLAVRFIELHLRELPDLPPHLHTTNGLPLHLMPTLKKAFDKASPKFSRILEELQPDLLIYDLIQH</sequence>
<evidence type="ECO:0000313" key="4">
    <source>
        <dbReference type="Proteomes" id="UP001157418"/>
    </source>
</evidence>
<name>A0AAU9MXB5_9ASTR</name>
<proteinExistence type="inferred from homology"/>
<dbReference type="GO" id="GO:1901135">
    <property type="term" value="P:carbohydrate derivative metabolic process"/>
    <property type="evidence" value="ECO:0007669"/>
    <property type="project" value="UniProtKB-ARBA"/>
</dbReference>
<comment type="similarity">
    <text evidence="1">Belongs to the UDP-glycosyltransferase family.</text>
</comment>
<dbReference type="PANTHER" id="PTHR48044">
    <property type="entry name" value="GLYCOSYLTRANSFERASE"/>
    <property type="match status" value="1"/>
</dbReference>
<reference evidence="3 4" key="1">
    <citation type="submission" date="2022-01" db="EMBL/GenBank/DDBJ databases">
        <authorList>
            <person name="Xiong W."/>
            <person name="Schranz E."/>
        </authorList>
    </citation>
    <scope>NUCLEOTIDE SEQUENCE [LARGE SCALE GENOMIC DNA]</scope>
</reference>
<dbReference type="InterPro" id="IPR058980">
    <property type="entry name" value="Glyco_transf_N"/>
</dbReference>
<comment type="caution">
    <text evidence="3">The sequence shown here is derived from an EMBL/GenBank/DDBJ whole genome shotgun (WGS) entry which is preliminary data.</text>
</comment>
<feature type="domain" description="Glycosyltransferase N-terminal" evidence="2">
    <location>
        <begin position="12"/>
        <end position="114"/>
    </location>
</feature>
<dbReference type="AlphaFoldDB" id="A0AAU9MXB5"/>
<evidence type="ECO:0000259" key="2">
    <source>
        <dbReference type="Pfam" id="PF26168"/>
    </source>
</evidence>
<dbReference type="Proteomes" id="UP001157418">
    <property type="component" value="Unassembled WGS sequence"/>
</dbReference>
<dbReference type="EMBL" id="CAKMRJ010003334">
    <property type="protein sequence ID" value="CAH1431721.1"/>
    <property type="molecule type" value="Genomic_DNA"/>
</dbReference>
<accession>A0AAU9MXB5</accession>
<protein>
    <recommendedName>
        <fullName evidence="2">Glycosyltransferase N-terminal domain-containing protein</fullName>
    </recommendedName>
</protein>
<evidence type="ECO:0000313" key="3">
    <source>
        <dbReference type="EMBL" id="CAH1431721.1"/>
    </source>
</evidence>
<evidence type="ECO:0000256" key="1">
    <source>
        <dbReference type="ARBA" id="ARBA00009995"/>
    </source>
</evidence>